<proteinExistence type="predicted"/>
<evidence type="ECO:0008006" key="2">
    <source>
        <dbReference type="Google" id="ProtNLM"/>
    </source>
</evidence>
<name>A0A0F9GS30_9ZZZZ</name>
<evidence type="ECO:0000313" key="1">
    <source>
        <dbReference type="EMBL" id="KKL93421.1"/>
    </source>
</evidence>
<gene>
    <name evidence="1" type="ORF">LCGC14_1874850</name>
</gene>
<sequence>MRKVILLSLTISLIIGSCSQKEISPIEGAWQLVYGQWSSMEETYPNQITGSDIKMWTKDCFAFVGKFQIDTVMVDNFGWGKYKFIEGIKYEENVMMHGNAPSLEGQTLKMLMEIRNDTLIQRWPVDENWNLVEEHATEKYVRVK</sequence>
<comment type="caution">
    <text evidence="1">The sequence shown here is derived from an EMBL/GenBank/DDBJ whole genome shotgun (WGS) entry which is preliminary data.</text>
</comment>
<organism evidence="1">
    <name type="scientific">marine sediment metagenome</name>
    <dbReference type="NCBI Taxonomy" id="412755"/>
    <lineage>
        <taxon>unclassified sequences</taxon>
        <taxon>metagenomes</taxon>
        <taxon>ecological metagenomes</taxon>
    </lineage>
</organism>
<protein>
    <recommendedName>
        <fullName evidence="2">Lipocalin-like domain-containing protein</fullName>
    </recommendedName>
</protein>
<dbReference type="Gene3D" id="2.40.128.490">
    <property type="entry name" value="Uncharacterised protein PF14869, DUF4488"/>
    <property type="match status" value="1"/>
</dbReference>
<accession>A0A0F9GS30</accession>
<dbReference type="PROSITE" id="PS51257">
    <property type="entry name" value="PROKAR_LIPOPROTEIN"/>
    <property type="match status" value="1"/>
</dbReference>
<dbReference type="AlphaFoldDB" id="A0A0F9GS30"/>
<reference evidence="1" key="1">
    <citation type="journal article" date="2015" name="Nature">
        <title>Complex archaea that bridge the gap between prokaryotes and eukaryotes.</title>
        <authorList>
            <person name="Spang A."/>
            <person name="Saw J.H."/>
            <person name="Jorgensen S.L."/>
            <person name="Zaremba-Niedzwiedzka K."/>
            <person name="Martijn J."/>
            <person name="Lind A.E."/>
            <person name="van Eijk R."/>
            <person name="Schleper C."/>
            <person name="Guy L."/>
            <person name="Ettema T.J."/>
        </authorList>
    </citation>
    <scope>NUCLEOTIDE SEQUENCE</scope>
</reference>
<dbReference type="EMBL" id="LAZR01019193">
    <property type="protein sequence ID" value="KKL93421.1"/>
    <property type="molecule type" value="Genomic_DNA"/>
</dbReference>